<keyword evidence="15" id="KW-0325">Glycoprotein</keyword>
<evidence type="ECO:0000256" key="16">
    <source>
        <dbReference type="PROSITE-ProRule" id="PRU00076"/>
    </source>
</evidence>
<feature type="domain" description="EGF-like" evidence="20">
    <location>
        <begin position="1715"/>
        <end position="1751"/>
    </location>
</feature>
<dbReference type="InterPro" id="IPR018097">
    <property type="entry name" value="EGF_Ca-bd_CS"/>
</dbReference>
<dbReference type="Gene3D" id="2.60.120.200">
    <property type="match status" value="1"/>
</dbReference>
<dbReference type="Gene3D" id="2.10.25.10">
    <property type="entry name" value="Laminin"/>
    <property type="match status" value="23"/>
</dbReference>
<dbReference type="Gene3D" id="2.10.50.10">
    <property type="entry name" value="Tumor Necrosis Factor Receptor, subunit A, domain 2"/>
    <property type="match status" value="3"/>
</dbReference>
<evidence type="ECO:0000259" key="20">
    <source>
        <dbReference type="PROSITE" id="PS50026"/>
    </source>
</evidence>
<dbReference type="InterPro" id="IPR000436">
    <property type="entry name" value="Sushi_SCR_CCP_dom"/>
</dbReference>
<gene>
    <name evidence="24" type="ORF">P5673_020161</name>
</gene>
<feature type="domain" description="Sushi" evidence="22">
    <location>
        <begin position="437"/>
        <end position="500"/>
    </location>
</feature>
<dbReference type="PRINTS" id="PR01983">
    <property type="entry name" value="NOTCH"/>
</dbReference>
<feature type="disulfide bond" evidence="16">
    <location>
        <begin position="2159"/>
        <end position="2168"/>
    </location>
</feature>
<feature type="domain" description="Sushi" evidence="22">
    <location>
        <begin position="501"/>
        <end position="567"/>
    </location>
</feature>
<keyword evidence="7 16" id="KW-0245">EGF-like domain</keyword>
<dbReference type="GO" id="GO:0043226">
    <property type="term" value="C:organelle"/>
    <property type="evidence" value="ECO:0007669"/>
    <property type="project" value="UniProtKB-ARBA"/>
</dbReference>
<feature type="domain" description="EGF-like" evidence="20">
    <location>
        <begin position="2247"/>
        <end position="2283"/>
    </location>
</feature>
<dbReference type="InterPro" id="IPR009030">
    <property type="entry name" value="Growth_fac_rcpt_cys_sf"/>
</dbReference>
<feature type="domain" description="EGF-like" evidence="20">
    <location>
        <begin position="1791"/>
        <end position="1827"/>
    </location>
</feature>
<dbReference type="FunFam" id="2.10.25.10:FF:000472">
    <property type="entry name" value="Uncharacterized protein, isoform A"/>
    <property type="match status" value="2"/>
</dbReference>
<keyword evidence="25" id="KW-1185">Reference proteome</keyword>
<dbReference type="InterPro" id="IPR000742">
    <property type="entry name" value="EGF"/>
</dbReference>
<dbReference type="FunFam" id="2.10.25.10:FF:000080">
    <property type="entry name" value="Neurogenic locus notch 1"/>
    <property type="match status" value="1"/>
</dbReference>
<dbReference type="InterPro" id="IPR011641">
    <property type="entry name" value="Tyr-kin_ephrin_A/B_rcpt-like"/>
</dbReference>
<dbReference type="SMART" id="SM00181">
    <property type="entry name" value="EGF"/>
    <property type="match status" value="25"/>
</dbReference>
<feature type="disulfide bond" evidence="16">
    <location>
        <begin position="1969"/>
        <end position="1978"/>
    </location>
</feature>
<feature type="compositionally biased region" description="Basic and acidic residues" evidence="18">
    <location>
        <begin position="43"/>
        <end position="52"/>
    </location>
</feature>
<feature type="domain" description="EGF-like" evidence="20">
    <location>
        <begin position="2323"/>
        <end position="2359"/>
    </location>
</feature>
<evidence type="ECO:0000256" key="9">
    <source>
        <dbReference type="ARBA" id="ARBA00022729"/>
    </source>
</evidence>
<feature type="domain" description="Sushi" evidence="22">
    <location>
        <begin position="989"/>
        <end position="1054"/>
    </location>
</feature>
<comment type="subcellular location">
    <subcellularLocation>
        <location evidence="1">Cell membrane</location>
        <topology evidence="1">Single-pass type I membrane protein</topology>
    </subcellularLocation>
    <subcellularLocation>
        <location evidence="2">Secreted</location>
        <location evidence="2">Extracellular space</location>
        <location evidence="2">Extracellular matrix</location>
    </subcellularLocation>
</comment>
<dbReference type="SMART" id="SM00179">
    <property type="entry name" value="EGF_CA"/>
    <property type="match status" value="24"/>
</dbReference>
<feature type="domain" description="EGF-like" evidence="20">
    <location>
        <begin position="2019"/>
        <end position="2055"/>
    </location>
</feature>
<dbReference type="GO" id="GO:0050877">
    <property type="term" value="P:nervous system process"/>
    <property type="evidence" value="ECO:0007669"/>
    <property type="project" value="UniProtKB-ARBA"/>
</dbReference>
<feature type="domain" description="Sushi" evidence="22">
    <location>
        <begin position="925"/>
        <end position="988"/>
    </location>
</feature>
<dbReference type="GO" id="GO:0005886">
    <property type="term" value="C:plasma membrane"/>
    <property type="evidence" value="ECO:0007669"/>
    <property type="project" value="UniProtKB-SubCell"/>
</dbReference>
<keyword evidence="12 19" id="KW-1133">Transmembrane helix</keyword>
<feature type="domain" description="EGF-like" evidence="20">
    <location>
        <begin position="2686"/>
        <end position="2721"/>
    </location>
</feature>
<dbReference type="PROSITE" id="PS50026">
    <property type="entry name" value="EGF_3"/>
    <property type="match status" value="23"/>
</dbReference>
<feature type="domain" description="Sushi" evidence="22">
    <location>
        <begin position="372"/>
        <end position="436"/>
    </location>
</feature>
<dbReference type="FunFam" id="2.10.25.10:FF:000045">
    <property type="entry name" value="Slit guidance ligand 2"/>
    <property type="match status" value="1"/>
</dbReference>
<evidence type="ECO:0000256" key="10">
    <source>
        <dbReference type="ARBA" id="ARBA00022737"/>
    </source>
</evidence>
<sequence length="3248" mass="353214">MSSDNSDDNGRRFVVNELSWESRKLTKRKKQQDKFYLRQQSKQTKERLDPRVCGEELSLQSKPEDCPEWASPTHGNWGPWEPSDWDSVSCSEGYKTRERYCNNPSPAHGGRPCSGSNTESIDCDECSNNNGGCQHDCVNYDGCYTCKCYPGYKKRASDFKLCDRITCVTSSWPAPSGGYSSCSGSEVNSGTNCIVTCNRGYRINGPSSSRCGNDGMWSPSSSPNCQVTQCSSLSPPDNGDISPGICKTNPLHGQSCSYECEPGFTIVGSTSTTCDNGHWTQGNFQCQDTQKPSFGESCPLPQTVYADRGKTTALVSWEPVKATDNDRATVSASPAVTSPHEFTEGSHTVIFTAVDPSQNTKFCHFKVNVQVLRCQVLSPPANGKLESGVCSNVFGRVCRMQCNTGYELRGSVTRTCDKVAGTDQVHWTGNATYCEAVRCPSLNSTHYAVMTGYGCSGPSSRFGTVCFFSCILGYKIAGGSLHRTCQGNGEWSGAQLQCRAVTCPAITVKSEGLIVSPPACANSSMSLGYAEECRFTCKSGYQLVGPGLKTCAQNTKWFPIGNPSCRDVSGPTFSNCPSNILKTADRGTTSTTVTWATPTATDNSEFIPNVTHSGRKPGERFAAGEHSIRYVASDRTGNVGQCNFKVFISVARCVPRLYTPAGGTKFCTKDNIYGSECSFSCHMGYSRIGSSKRVCEKNTTTSTGFWTGTETQCELVQCPRLHPPPHSIQSGCGAGSDYNVFGDKCLFYCNTGYRKVNGSNERICLESGKWSGQAPYCKAVRCQSLQAPDKGHVSPNSCKVSPEYDTTCYFSCTKGYRLHGDPVTSCLSDGRWSKDTNVSCKDVQSPSFGVTCPSDIKRFADKGKNFTAVTWPAVIATDNSGVVPTITKSGVKSIFYRGRHLVSYNATDDSGNFKTCKFFVIVEVLKCQTLLPPLNGFIDGKCDNSHGSTCTMRCKDGYNLIGAENVTCEATSGHITGYWTNAVPVCKVRRCSSLEAPQFGFIYPYMCTSFPVSGTVCYLECGNGFIGNGGVDQMRCGENGKWSSNNSLILQCRDVVDPVFLSCPSDIRANLGINSSVLVNWTIPVAVDNSNMAPQISVSPPGVAPPYTFYNNTNVVYTAKDPSGNERKCSFRVLLEDNSGPIVVYCPPDQNITATRMKTTVTWQSPQFKDNSNSPLMVTCSQESGTEFYWGTWNVHCRASDNNPNNKPALCQFKLRLKPKDCLDLPPPKNGAKACDDWAFGRMCSPFCNDRWDFTQPIPPYTIWSCGASGIWLPSMRWPDCTRVYEPGATRMAMDLYYFNGNCSTPEAQAQIKQNFIQILNGSLYKEICTDPAIKDKCRVENVKGKPGKETSRSRVKNQQTQPYVLSGNHTRAILVEGGDRAYGGSLVPRTTIRVDIVVLIDNTTGANDTEDSKVSAGLGGIEIAKNISSKTKKAVENGNFSLNINGIVFLPDVQSLNISEPVRLCNKGQAYRDGICVSCYSGTYLNKTLGTCEDCPVGTYQDRESQEVCLSCPQRTSTEETRTYNRSGCIGGLVSDDPSKRKGLEELESTLMPINAEHYFFFNSSSTANCKAGSYSPTGLEPCFPCQKGDYQPLEGQSSCYKCSANTTTPREGSNSSGQCGVPCSAGSFSLTGLAPCTQCDRRSFQPHSESRICVPCPGTTSTAHIGSRSSQDCIEINECDSNPCQHNSTCTDLINDFLCTCQPGYTAKQCQTNIDDCKEQPCFNNATCQDLVNNYTCTCTQGYHGFNCEDDIDECISSPCFNNASCRNVPGSYTCECAPGYIGKLCDTDIDECLEIPCKNGGSCTDGINEYKCDCAKGFQGTDCEVNINECVSDPCQNEAKCIDGIASYQCLCPAGFNGTNCEHNIDECVDAGCKNNATCLDQINEFYCICQKGFRGALCEVNINECSSNPCMNQVTCMDGVNQYHCVCKDGFDGFRCENNINDCASNPCSNNGSCQDAVNNFTCLCPLGFTGKTCSVDIDYCASSPCFNNASCLDGRTSFICQCADGFNGDQCQYDIDNCQNVTCSNGGACTDGINEYKCTCSPGFTGLNCEINVDECAQNPCLNDGNCTDLINDFQCSCKSGYTGRNCSVNIDECSSAPCRNNATCVDNINSYTCTCVDGFSGRQCELNIDDCLVNTCVNGSTCRDGVNSYSCDCPPGFVGEHCETEVDECDSFPCLYGGTCYDQVNAYSCSCRPGFNGQRCQLNIDDCQSSPCSNNGTCVDLVANYSCSCSSGFTGMHCENRIDYCKDANCTQNGVCVNMLAGFRCNCSGGYFGKYCEIEIDECLAEPCFNNATCHDSINNFTCSCLVGFTGRFCDLNIDDCLNNSCQNNATCVDHTLGYTCLCADGYNGLYCEKEINECELEPCKNNGTCIKQTPGYHCRCVDQFTGENCENLTNLCLSSPCQNEGTCISHNSTWTFSCLCKSGFTGVTCDVNIDDCASEPCMANSNCFDLVNGYECRCDPSHTGDRCDVFLGSNFDLIFKRQTTSDMVILSDGDSIPNMMSFTIALFVKADSSHKSGTLFSYSVPNMPNDTIILSFTGSKVQLGIKDEVVSADFKLADNDWHYLGVIWNGMTGNVSVYIDRTEVKSKENVLQGHTITGGGWIVLGQRYLAGERTSLLSTAFAGTLHQVNLWDAPATADQMWNAAQNCTWPIAGGVRGWTSFLQGIKGKVAKRFITQCKALAMCTTNCSHIIDCESRHGLYHCNCQAGFTGLYCDINVDECSSNPCVHGNCEDGVNRYDCVCSKGFWGTNCERKIDDEGECPALPQPKNGVKLCKKLSGKTLCTMTCNEGHSFNAKAMTMYGCGPDTEWKWNGMRDINIPICTSKEKPKEIEHSLSIRFPGIHCQMRQNVVQSAVEQQVAETLSTIPGCTDSNACTLKEFSVPDCAWTTKQITRRSVAGGMKIILSLAIKAIVSPTLADDIEERSEAVMFQMQYAVSTGQFRISLPGMNSTAERSSFQHLASDITCNPGFVKSNSRGCVACPVGTFNNISSVVNKQESSSCTPCTQGTFQDKEGQQNCKPCNLGRTTQSQGASSLQDCMVEKDTSANATSVIQRPFYHYNCPRYCNIVFAMTISITISIGITYTGIVVVISIAIAISIAITTLIHIAITAAITVTIPVTIPGKSGKAIAAAIAIPIVVVAIVIITVVLLYRFYKPHLYSVPAKSVKTSTFSVDNPGFQEEHQYSELFAEHHNGKAHTTQRKSPEAEDCNKNDVCLHNADYQPLHVNRRSEPTYAALETESKV</sequence>
<evidence type="ECO:0000256" key="15">
    <source>
        <dbReference type="ARBA" id="ARBA00023180"/>
    </source>
</evidence>
<accession>A0AAD9V1M9</accession>
<feature type="disulfide bond" evidence="16">
    <location>
        <begin position="2427"/>
        <end position="2436"/>
    </location>
</feature>
<dbReference type="InterPro" id="IPR000884">
    <property type="entry name" value="TSP1_rpt"/>
</dbReference>
<feature type="disulfide bond" evidence="16">
    <location>
        <begin position="2711"/>
        <end position="2720"/>
    </location>
</feature>
<feature type="transmembrane region" description="Helical" evidence="19">
    <location>
        <begin position="3133"/>
        <end position="3156"/>
    </location>
</feature>
<feature type="domain" description="Sushi" evidence="22">
    <location>
        <begin position="165"/>
        <end position="227"/>
    </location>
</feature>
<dbReference type="Gene3D" id="2.10.70.10">
    <property type="entry name" value="Complement Module, domain 1"/>
    <property type="match status" value="10"/>
</dbReference>
<feature type="domain" description="EGF-like" evidence="20">
    <location>
        <begin position="2133"/>
        <end position="2169"/>
    </location>
</feature>
<dbReference type="Pfam" id="PF02494">
    <property type="entry name" value="HYR"/>
    <property type="match status" value="5"/>
</dbReference>
<keyword evidence="14 16" id="KW-1015">Disulfide bond</keyword>
<keyword evidence="10" id="KW-0677">Repeat</keyword>
<dbReference type="GO" id="GO:0051240">
    <property type="term" value="P:positive regulation of multicellular organismal process"/>
    <property type="evidence" value="ECO:0007669"/>
    <property type="project" value="UniProtKB-ARBA"/>
</dbReference>
<dbReference type="FunFam" id="2.10.25.10:FF:000279">
    <property type="entry name" value="Neurogenic locus notch 1"/>
    <property type="match status" value="1"/>
</dbReference>
<feature type="disulfide bond" evidence="16">
    <location>
        <begin position="2083"/>
        <end position="2092"/>
    </location>
</feature>
<feature type="disulfide bond" evidence="16">
    <location>
        <begin position="2235"/>
        <end position="2244"/>
    </location>
</feature>
<feature type="domain" description="HYR" evidence="21">
    <location>
        <begin position="841"/>
        <end position="924"/>
    </location>
</feature>
<dbReference type="EMBL" id="JARQWQ010000049">
    <property type="protein sequence ID" value="KAK2557435.1"/>
    <property type="molecule type" value="Genomic_DNA"/>
</dbReference>
<dbReference type="InterPro" id="IPR036383">
    <property type="entry name" value="TSP1_rpt_sf"/>
</dbReference>
<evidence type="ECO:0000256" key="18">
    <source>
        <dbReference type="SAM" id="MobiDB-lite"/>
    </source>
</evidence>
<dbReference type="Pfam" id="PF07699">
    <property type="entry name" value="Ephrin_rec_like"/>
    <property type="match status" value="4"/>
</dbReference>
<dbReference type="SUPFAM" id="SSF57184">
    <property type="entry name" value="Growth factor receptor domain"/>
    <property type="match status" value="4"/>
</dbReference>
<feature type="transmembrane region" description="Helical" evidence="19">
    <location>
        <begin position="3073"/>
        <end position="3102"/>
    </location>
</feature>
<feature type="disulfide bond" evidence="16">
    <location>
        <begin position="1855"/>
        <end position="1864"/>
    </location>
</feature>
<dbReference type="SMART" id="SM00159">
    <property type="entry name" value="PTX"/>
    <property type="match status" value="1"/>
</dbReference>
<dbReference type="FunFam" id="2.10.25.10:FF:000391">
    <property type="entry name" value="Weary, isoform C"/>
    <property type="match status" value="1"/>
</dbReference>
<feature type="domain" description="EGF-like" evidence="20">
    <location>
        <begin position="2399"/>
        <end position="2437"/>
    </location>
</feature>
<dbReference type="GO" id="GO:0005509">
    <property type="term" value="F:calcium ion binding"/>
    <property type="evidence" value="ECO:0007669"/>
    <property type="project" value="InterPro"/>
</dbReference>
<evidence type="ECO:0000256" key="8">
    <source>
        <dbReference type="ARBA" id="ARBA00022692"/>
    </source>
</evidence>
<dbReference type="FunFam" id="2.10.25.10:FF:000123">
    <property type="entry name" value="Crumbs homolog 1 (Drosophila)"/>
    <property type="match status" value="1"/>
</dbReference>
<dbReference type="PROSITE" id="PS01187">
    <property type="entry name" value="EGF_CA"/>
    <property type="match status" value="9"/>
</dbReference>
<feature type="transmembrane region" description="Helical" evidence="19">
    <location>
        <begin position="3109"/>
        <end position="3127"/>
    </location>
</feature>
<dbReference type="InterPro" id="IPR001881">
    <property type="entry name" value="EGF-like_Ca-bd_dom"/>
</dbReference>
<feature type="disulfide bond" evidence="16">
    <location>
        <begin position="2748"/>
        <end position="2757"/>
    </location>
</feature>
<feature type="domain" description="EGF-like" evidence="20">
    <location>
        <begin position="1867"/>
        <end position="1903"/>
    </location>
</feature>
<dbReference type="PROSITE" id="PS50923">
    <property type="entry name" value="SUSHI"/>
    <property type="match status" value="10"/>
</dbReference>
<keyword evidence="11" id="KW-0106">Calcium</keyword>
<dbReference type="FunFam" id="2.10.25.10:FF:000327">
    <property type="entry name" value="neurogenic locus notch homolog protein 4"/>
    <property type="match status" value="1"/>
</dbReference>
<feature type="region of interest" description="Disordered" evidence="18">
    <location>
        <begin position="27"/>
        <end position="52"/>
    </location>
</feature>
<feature type="domain" description="EGF-like" evidence="20">
    <location>
        <begin position="2057"/>
        <end position="2093"/>
    </location>
</feature>
<dbReference type="PROSITE" id="PS00010">
    <property type="entry name" value="ASX_HYDROXYL"/>
    <property type="match status" value="20"/>
</dbReference>
<feature type="domain" description="EGF-like" evidence="20">
    <location>
        <begin position="1829"/>
        <end position="1865"/>
    </location>
</feature>
<dbReference type="GO" id="GO:0007154">
    <property type="term" value="P:cell communication"/>
    <property type="evidence" value="ECO:0007669"/>
    <property type="project" value="UniProtKB-ARBA"/>
</dbReference>
<evidence type="ECO:0000256" key="19">
    <source>
        <dbReference type="SAM" id="Phobius"/>
    </source>
</evidence>
<feature type="disulfide bond" evidence="16">
    <location>
        <begin position="1817"/>
        <end position="1826"/>
    </location>
</feature>
<dbReference type="Pfam" id="PF00084">
    <property type="entry name" value="Sushi"/>
    <property type="match status" value="9"/>
</dbReference>
<dbReference type="InterPro" id="IPR013032">
    <property type="entry name" value="EGF-like_CS"/>
</dbReference>
<feature type="domain" description="HYR" evidence="21">
    <location>
        <begin position="287"/>
        <end position="371"/>
    </location>
</feature>
<dbReference type="PROSITE" id="PS00022">
    <property type="entry name" value="EGF_1"/>
    <property type="match status" value="22"/>
</dbReference>
<dbReference type="Proteomes" id="UP001249851">
    <property type="component" value="Unassembled WGS sequence"/>
</dbReference>
<feature type="domain" description="EGF-like" evidence="20">
    <location>
        <begin position="1943"/>
        <end position="1979"/>
    </location>
</feature>
<feature type="disulfide bond" evidence="16">
    <location>
        <begin position="2273"/>
        <end position="2282"/>
    </location>
</feature>
<evidence type="ECO:0000256" key="7">
    <source>
        <dbReference type="ARBA" id="ARBA00022536"/>
    </source>
</evidence>
<feature type="disulfide bond" evidence="16">
    <location>
        <begin position="2465"/>
        <end position="2474"/>
    </location>
</feature>
<feature type="domain" description="EGF-like" evidence="20">
    <location>
        <begin position="2285"/>
        <end position="2321"/>
    </location>
</feature>
<feature type="disulfide bond" evidence="16">
    <location>
        <begin position="1893"/>
        <end position="1902"/>
    </location>
</feature>
<feature type="domain" description="EGF-like" evidence="20">
    <location>
        <begin position="2209"/>
        <end position="2245"/>
    </location>
</feature>
<evidence type="ECO:0000256" key="1">
    <source>
        <dbReference type="ARBA" id="ARBA00004251"/>
    </source>
</evidence>
<evidence type="ECO:0000313" key="24">
    <source>
        <dbReference type="EMBL" id="KAK2557435.1"/>
    </source>
</evidence>
<dbReference type="PROSITE" id="PS50825">
    <property type="entry name" value="HYR"/>
    <property type="match status" value="5"/>
</dbReference>
<dbReference type="FunFam" id="2.10.25.10:FF:000004">
    <property type="entry name" value="Neurogenic locus notch 1"/>
    <property type="match status" value="5"/>
</dbReference>
<evidence type="ECO:0000256" key="6">
    <source>
        <dbReference type="ARBA" id="ARBA00022530"/>
    </source>
</evidence>
<dbReference type="InterPro" id="IPR051355">
    <property type="entry name" value="Notch/Slit_guidance"/>
</dbReference>
<dbReference type="Pfam" id="PF00354">
    <property type="entry name" value="Pentaxin"/>
    <property type="match status" value="1"/>
</dbReference>
<protein>
    <submittedName>
        <fullName evidence="24">Fibropellin-1</fullName>
    </submittedName>
</protein>
<feature type="disulfide bond" evidence="16">
    <location>
        <begin position="2045"/>
        <end position="2054"/>
    </location>
</feature>
<proteinExistence type="predicted"/>
<reference evidence="24" key="1">
    <citation type="journal article" date="2023" name="G3 (Bethesda)">
        <title>Whole genome assembly and annotation of the endangered Caribbean coral Acropora cervicornis.</title>
        <authorList>
            <person name="Selwyn J.D."/>
            <person name="Vollmer S.V."/>
        </authorList>
    </citation>
    <scope>NUCLEOTIDE SEQUENCE</scope>
    <source>
        <strain evidence="24">K2</strain>
    </source>
</reference>
<organism evidence="24 25">
    <name type="scientific">Acropora cervicornis</name>
    <name type="common">Staghorn coral</name>
    <dbReference type="NCBI Taxonomy" id="6130"/>
    <lineage>
        <taxon>Eukaryota</taxon>
        <taxon>Metazoa</taxon>
        <taxon>Cnidaria</taxon>
        <taxon>Anthozoa</taxon>
        <taxon>Hexacorallia</taxon>
        <taxon>Scleractinia</taxon>
        <taxon>Astrocoeniina</taxon>
        <taxon>Acroporidae</taxon>
        <taxon>Acropora</taxon>
    </lineage>
</organism>
<dbReference type="FunFam" id="2.10.25.10:FF:000122">
    <property type="entry name" value="Protein crumbs homolog 2"/>
    <property type="match status" value="3"/>
</dbReference>
<evidence type="ECO:0000256" key="13">
    <source>
        <dbReference type="ARBA" id="ARBA00023136"/>
    </source>
</evidence>
<feature type="domain" description="EGF-like" evidence="20">
    <location>
        <begin position="1753"/>
        <end position="1789"/>
    </location>
</feature>
<feature type="disulfide bond" evidence="16">
    <location>
        <begin position="2007"/>
        <end position="2016"/>
    </location>
</feature>
<evidence type="ECO:0000313" key="25">
    <source>
        <dbReference type="Proteomes" id="UP001249851"/>
    </source>
</evidence>
<evidence type="ECO:0000256" key="17">
    <source>
        <dbReference type="PROSITE-ProRule" id="PRU00302"/>
    </source>
</evidence>
<dbReference type="InterPro" id="IPR003410">
    <property type="entry name" value="HYR_dom"/>
</dbReference>
<evidence type="ECO:0000259" key="21">
    <source>
        <dbReference type="PROSITE" id="PS50825"/>
    </source>
</evidence>
<feature type="domain" description="EGF-like" evidence="20">
    <location>
        <begin position="2723"/>
        <end position="2758"/>
    </location>
</feature>
<dbReference type="PROSITE" id="PS50092">
    <property type="entry name" value="TSP1"/>
    <property type="match status" value="1"/>
</dbReference>
<dbReference type="GO" id="GO:0120025">
    <property type="term" value="C:plasma membrane bounded cell projection"/>
    <property type="evidence" value="ECO:0007669"/>
    <property type="project" value="UniProtKB-ARBA"/>
</dbReference>
<dbReference type="SUPFAM" id="SSF82895">
    <property type="entry name" value="TSP-1 type 1 repeat"/>
    <property type="match status" value="1"/>
</dbReference>
<dbReference type="Pfam" id="PF12661">
    <property type="entry name" value="hEGF"/>
    <property type="match status" value="5"/>
</dbReference>
<evidence type="ECO:0000256" key="3">
    <source>
        <dbReference type="ARBA" id="ARBA00022473"/>
    </source>
</evidence>
<feature type="disulfide bond" evidence="16">
    <location>
        <begin position="2408"/>
        <end position="2425"/>
    </location>
</feature>
<dbReference type="PRINTS" id="PR00010">
    <property type="entry name" value="EGFBLOOD"/>
</dbReference>
<dbReference type="InterPro" id="IPR000152">
    <property type="entry name" value="EGF-type_Asp/Asn_hydroxyl_site"/>
</dbReference>
<feature type="domain" description="HYR" evidence="21">
    <location>
        <begin position="566"/>
        <end position="650"/>
    </location>
</feature>
<feature type="domain" description="EGF-like" evidence="20">
    <location>
        <begin position="1981"/>
        <end position="2017"/>
    </location>
</feature>
<dbReference type="PROSITE" id="PS01186">
    <property type="entry name" value="EGF_2"/>
    <property type="match status" value="21"/>
</dbReference>
<feature type="domain" description="EGF-like" evidence="20">
    <location>
        <begin position="1677"/>
        <end position="1713"/>
    </location>
</feature>
<feature type="domain" description="Sushi" evidence="22">
    <location>
        <begin position="651"/>
        <end position="715"/>
    </location>
</feature>
<dbReference type="Pfam" id="PF00008">
    <property type="entry name" value="EGF"/>
    <property type="match status" value="13"/>
</dbReference>
<feature type="domain" description="Sushi" evidence="22">
    <location>
        <begin position="780"/>
        <end position="842"/>
    </location>
</feature>
<name>A0AAD9V1M9_ACRCE</name>
<feature type="disulfide bond" evidence="16">
    <location>
        <begin position="1741"/>
        <end position="1750"/>
    </location>
</feature>
<feature type="disulfide bond" evidence="16">
    <location>
        <begin position="2690"/>
        <end position="2700"/>
    </location>
</feature>
<evidence type="ECO:0000256" key="11">
    <source>
        <dbReference type="ARBA" id="ARBA00022837"/>
    </source>
</evidence>
<dbReference type="SUPFAM" id="SSF57196">
    <property type="entry name" value="EGF/Laminin"/>
    <property type="match status" value="16"/>
</dbReference>
<dbReference type="CDD" id="cd00054">
    <property type="entry name" value="EGF_CA"/>
    <property type="match status" value="21"/>
</dbReference>
<feature type="disulfide bond" evidence="16">
    <location>
        <begin position="1703"/>
        <end position="1712"/>
    </location>
</feature>
<evidence type="ECO:0000256" key="2">
    <source>
        <dbReference type="ARBA" id="ARBA00004498"/>
    </source>
</evidence>
<evidence type="ECO:0000259" key="23">
    <source>
        <dbReference type="PROSITE" id="PS51828"/>
    </source>
</evidence>
<feature type="domain" description="EGF-like" evidence="20">
    <location>
        <begin position="2171"/>
        <end position="2207"/>
    </location>
</feature>
<dbReference type="SMART" id="SM00032">
    <property type="entry name" value="CCP"/>
    <property type="match status" value="11"/>
</dbReference>
<keyword evidence="5" id="KW-0964">Secreted</keyword>
<dbReference type="GO" id="GO:0051241">
    <property type="term" value="P:negative regulation of multicellular organismal process"/>
    <property type="evidence" value="ECO:0007669"/>
    <property type="project" value="UniProtKB-ARBA"/>
</dbReference>
<feature type="disulfide bond" evidence="16">
    <location>
        <begin position="2197"/>
        <end position="2206"/>
    </location>
</feature>
<evidence type="ECO:0000256" key="14">
    <source>
        <dbReference type="ARBA" id="ARBA00023157"/>
    </source>
</evidence>
<dbReference type="PANTHER" id="PTHR45836:SF13">
    <property type="entry name" value="PROTEIN CRUMBS"/>
    <property type="match status" value="1"/>
</dbReference>
<feature type="disulfide bond" evidence="16">
    <location>
        <begin position="1779"/>
        <end position="1788"/>
    </location>
</feature>
<dbReference type="PANTHER" id="PTHR45836">
    <property type="entry name" value="SLIT HOMOLOG"/>
    <property type="match status" value="1"/>
</dbReference>
<keyword evidence="4" id="KW-1003">Cell membrane</keyword>
<feature type="domain" description="EGF-like" evidence="20">
    <location>
        <begin position="1905"/>
        <end position="1941"/>
    </location>
</feature>
<keyword evidence="6" id="KW-0272">Extracellular matrix</keyword>
<reference evidence="24" key="2">
    <citation type="journal article" date="2023" name="Science">
        <title>Genomic signatures of disease resistance in endangered staghorn corals.</title>
        <authorList>
            <person name="Vollmer S.V."/>
            <person name="Selwyn J.D."/>
            <person name="Despard B.A."/>
            <person name="Roesel C.L."/>
        </authorList>
    </citation>
    <scope>NUCLEOTIDE SEQUENCE</scope>
    <source>
        <strain evidence="24">K2</strain>
    </source>
</reference>
<evidence type="ECO:0000256" key="4">
    <source>
        <dbReference type="ARBA" id="ARBA00022475"/>
    </source>
</evidence>
<dbReference type="InterPro" id="IPR013320">
    <property type="entry name" value="ConA-like_dom_sf"/>
</dbReference>
<feature type="disulfide bond" evidence="16">
    <location>
        <begin position="2727"/>
        <end position="2737"/>
    </location>
</feature>
<dbReference type="CDD" id="cd00033">
    <property type="entry name" value="CCP"/>
    <property type="match status" value="8"/>
</dbReference>
<keyword evidence="17" id="KW-0768">Sushi</keyword>
<feature type="disulfide bond" evidence="16">
    <location>
        <begin position="2121"/>
        <end position="2130"/>
    </location>
</feature>
<dbReference type="InterPro" id="IPR035976">
    <property type="entry name" value="Sushi/SCR/CCP_sf"/>
</dbReference>
<dbReference type="FunFam" id="2.10.25.10:FF:000143">
    <property type="entry name" value="Protein crumbs 1"/>
    <property type="match status" value="3"/>
</dbReference>
<feature type="domain" description="EGF-like" evidence="20">
    <location>
        <begin position="2095"/>
        <end position="2131"/>
    </location>
</feature>
<keyword evidence="9" id="KW-0732">Signal</keyword>
<dbReference type="GO" id="GO:0023052">
    <property type="term" value="P:signaling"/>
    <property type="evidence" value="ECO:0007669"/>
    <property type="project" value="UniProtKB-ARBA"/>
</dbReference>
<feature type="domain" description="Pentraxin (PTX)" evidence="23">
    <location>
        <begin position="2480"/>
        <end position="2684"/>
    </location>
</feature>
<feature type="domain" description="EGF-like" evidence="20">
    <location>
        <begin position="2439"/>
        <end position="2475"/>
    </location>
</feature>
<keyword evidence="3" id="KW-0217">Developmental protein</keyword>
<comment type="caution">
    <text evidence="16">Lacks conserved residue(s) required for the propagation of feature annotation.</text>
</comment>
<feature type="domain" description="EGF-like" evidence="20">
    <location>
        <begin position="2361"/>
        <end position="2397"/>
    </location>
</feature>
<dbReference type="SMART" id="SM01411">
    <property type="entry name" value="Ephrin_rec_like"/>
    <property type="match status" value="4"/>
</dbReference>
<feature type="disulfide bond" evidence="16">
    <location>
        <begin position="2387"/>
        <end position="2396"/>
    </location>
</feature>
<feature type="disulfide bond" evidence="16">
    <location>
        <begin position="2311"/>
        <end position="2320"/>
    </location>
</feature>
<feature type="domain" description="Sushi" evidence="22">
    <location>
        <begin position="716"/>
        <end position="779"/>
    </location>
</feature>
<evidence type="ECO:0000259" key="22">
    <source>
        <dbReference type="PROSITE" id="PS50923"/>
    </source>
</evidence>
<evidence type="ECO:0000256" key="12">
    <source>
        <dbReference type="ARBA" id="ARBA00022989"/>
    </source>
</evidence>
<dbReference type="SUPFAM" id="SSF49899">
    <property type="entry name" value="Concanavalin A-like lectins/glucanases"/>
    <property type="match status" value="1"/>
</dbReference>
<dbReference type="PROSITE" id="PS51828">
    <property type="entry name" value="PTX_2"/>
    <property type="match status" value="1"/>
</dbReference>
<feature type="disulfide bond" evidence="16">
    <location>
        <begin position="2349"/>
        <end position="2358"/>
    </location>
</feature>
<dbReference type="FunFam" id="2.10.25.10:FF:000247">
    <property type="entry name" value="Delta/notch like EGF repeat containing"/>
    <property type="match status" value="1"/>
</dbReference>
<keyword evidence="13 19" id="KW-0472">Membrane</keyword>
<feature type="disulfide bond" evidence="16">
    <location>
        <begin position="1931"/>
        <end position="1940"/>
    </location>
</feature>
<dbReference type="InterPro" id="IPR001759">
    <property type="entry name" value="PTX_dom"/>
</dbReference>
<comment type="caution">
    <text evidence="24">The sequence shown here is derived from an EMBL/GenBank/DDBJ whole genome shotgun (WGS) entry which is preliminary data.</text>
</comment>
<feature type="domain" description="HYR" evidence="21">
    <location>
        <begin position="1138"/>
        <end position="1219"/>
    </location>
</feature>
<dbReference type="SUPFAM" id="SSF57535">
    <property type="entry name" value="Complement control module/SCR domain"/>
    <property type="match status" value="10"/>
</dbReference>
<dbReference type="GO" id="GO:0007411">
    <property type="term" value="P:axon guidance"/>
    <property type="evidence" value="ECO:0007669"/>
    <property type="project" value="TreeGrafter"/>
</dbReference>
<feature type="domain" description="Sushi" evidence="22">
    <location>
        <begin position="228"/>
        <end position="288"/>
    </location>
</feature>
<feature type="domain" description="HYR" evidence="21">
    <location>
        <begin position="1053"/>
        <end position="1137"/>
    </location>
</feature>
<keyword evidence="8 19" id="KW-0812">Transmembrane</keyword>
<evidence type="ECO:0000256" key="5">
    <source>
        <dbReference type="ARBA" id="ARBA00022525"/>
    </source>
</evidence>